<accession>A0ABR6MUY8</accession>
<dbReference type="InterPro" id="IPR016084">
    <property type="entry name" value="Haem_Oase-like_multi-hlx"/>
</dbReference>
<comment type="caution">
    <text evidence="3">The sequence shown here is derived from an EMBL/GenBank/DDBJ whole genome shotgun (WGS) entry which is preliminary data.</text>
</comment>
<dbReference type="EC" id="3.5.99.2" evidence="3"/>
<dbReference type="InterPro" id="IPR004305">
    <property type="entry name" value="Thiaminase-2/PQQC"/>
</dbReference>
<dbReference type="Gene3D" id="1.20.910.10">
    <property type="entry name" value="Heme oxygenase-like"/>
    <property type="match status" value="1"/>
</dbReference>
<dbReference type="PANTHER" id="PTHR40279:SF3">
    <property type="entry name" value="4-AMINOBENZOATE SYNTHASE"/>
    <property type="match status" value="1"/>
</dbReference>
<evidence type="ECO:0000256" key="1">
    <source>
        <dbReference type="ARBA" id="ARBA00023002"/>
    </source>
</evidence>
<proteinExistence type="predicted"/>
<organism evidence="3 4">
    <name type="scientific">Deinococcus metallilatus</name>
    <dbReference type="NCBI Taxonomy" id="1211322"/>
    <lineage>
        <taxon>Bacteria</taxon>
        <taxon>Thermotogati</taxon>
        <taxon>Deinococcota</taxon>
        <taxon>Deinococci</taxon>
        <taxon>Deinococcales</taxon>
        <taxon>Deinococcaceae</taxon>
        <taxon>Deinococcus</taxon>
    </lineage>
</organism>
<evidence type="ECO:0000259" key="2">
    <source>
        <dbReference type="Pfam" id="PF03070"/>
    </source>
</evidence>
<dbReference type="Proteomes" id="UP000536909">
    <property type="component" value="Unassembled WGS sequence"/>
</dbReference>
<gene>
    <name evidence="3" type="ORF">HNQ10_002570</name>
</gene>
<dbReference type="Pfam" id="PF03070">
    <property type="entry name" value="TENA_THI-4"/>
    <property type="match status" value="1"/>
</dbReference>
<dbReference type="RefSeq" id="WP_184117642.1">
    <property type="nucleotide sequence ID" value="NZ_BSUI01000005.1"/>
</dbReference>
<dbReference type="PANTHER" id="PTHR40279">
    <property type="entry name" value="PQQC-LIKE PROTEIN"/>
    <property type="match status" value="1"/>
</dbReference>
<dbReference type="InterPro" id="IPR039068">
    <property type="entry name" value="PqqC-like"/>
</dbReference>
<reference evidence="3 4" key="1">
    <citation type="submission" date="2020-08" db="EMBL/GenBank/DDBJ databases">
        <title>Genomic Encyclopedia of Type Strains, Phase IV (KMG-IV): sequencing the most valuable type-strain genomes for metagenomic binning, comparative biology and taxonomic classification.</title>
        <authorList>
            <person name="Goeker M."/>
        </authorList>
    </citation>
    <scope>NUCLEOTIDE SEQUENCE [LARGE SCALE GENOMIC DNA]</scope>
    <source>
        <strain evidence="3 4">DSM 105434</strain>
    </source>
</reference>
<dbReference type="EMBL" id="JACHFV010000008">
    <property type="protein sequence ID" value="MBB5295731.1"/>
    <property type="molecule type" value="Genomic_DNA"/>
</dbReference>
<keyword evidence="3" id="KW-0378">Hydrolase</keyword>
<name>A0ABR6MUY8_9DEIO</name>
<protein>
    <submittedName>
        <fullName evidence="3">Thiaminase/transcriptional activator TenA</fullName>
        <ecNumber evidence="3">3.5.99.2</ecNumber>
    </submittedName>
</protein>
<feature type="domain" description="Thiaminase-2/PQQC" evidence="2">
    <location>
        <begin position="13"/>
        <end position="146"/>
    </location>
</feature>
<keyword evidence="4" id="KW-1185">Reference proteome</keyword>
<dbReference type="GO" id="GO:0050334">
    <property type="term" value="F:thiaminase activity"/>
    <property type="evidence" value="ECO:0007669"/>
    <property type="project" value="UniProtKB-EC"/>
</dbReference>
<dbReference type="SUPFAM" id="SSF48613">
    <property type="entry name" value="Heme oxygenase-like"/>
    <property type="match status" value="1"/>
</dbReference>
<evidence type="ECO:0000313" key="3">
    <source>
        <dbReference type="EMBL" id="MBB5295731.1"/>
    </source>
</evidence>
<evidence type="ECO:0000313" key="4">
    <source>
        <dbReference type="Proteomes" id="UP000536909"/>
    </source>
</evidence>
<keyword evidence="1" id="KW-0560">Oxidoreductase</keyword>
<sequence>MTYNFIPDVLTQDLSQVQAELLDHPLWRDVVEGTATTAQLRAFALQDHWLVRHSLQLETLLIAHAPNEHARTVLARKLEPKAVFAGEGSLVHFGAAVGLSPEDFEAVEPLPGCAALTAHFYYALARDGFLGMLASIAASESVFIAICDLAGPALRERYGFTDEQVAFFPLHDGLKEGVNVGETDLLRELASTSEARELVTRTVRRTYGLERLFYDTVYAAR</sequence>